<feature type="compositionally biased region" description="Basic and acidic residues" evidence="1">
    <location>
        <begin position="7"/>
        <end position="17"/>
    </location>
</feature>
<evidence type="ECO:0000256" key="1">
    <source>
        <dbReference type="SAM" id="MobiDB-lite"/>
    </source>
</evidence>
<feature type="region of interest" description="Disordered" evidence="1">
    <location>
        <begin position="1"/>
        <end position="47"/>
    </location>
</feature>
<protein>
    <submittedName>
        <fullName evidence="3">Protein phosphatase 1</fullName>
    </submittedName>
</protein>
<dbReference type="PANTHER" id="PTHR12307:SF7">
    <property type="entry name" value="PROTEIN PHOSPHATASE 1 REGULATORY SUBUNIT 3G"/>
    <property type="match status" value="1"/>
</dbReference>
<dbReference type="AlphaFoldDB" id="A0A485PBP5"/>
<dbReference type="Proteomes" id="UP000386466">
    <property type="component" value="Unassembled WGS sequence"/>
</dbReference>
<evidence type="ECO:0000313" key="4">
    <source>
        <dbReference type="Proteomes" id="UP000386466"/>
    </source>
</evidence>
<dbReference type="GO" id="GO:0005979">
    <property type="term" value="P:regulation of glycogen biosynthetic process"/>
    <property type="evidence" value="ECO:0007669"/>
    <property type="project" value="TreeGrafter"/>
</dbReference>
<dbReference type="InterPro" id="IPR038175">
    <property type="entry name" value="CBM21_dom_sf"/>
</dbReference>
<accession>A0A485PBP5</accession>
<evidence type="ECO:0000259" key="2">
    <source>
        <dbReference type="Pfam" id="PF03370"/>
    </source>
</evidence>
<dbReference type="EMBL" id="CAAGRJ010033401">
    <property type="protein sequence ID" value="VFV43120.1"/>
    <property type="molecule type" value="Genomic_DNA"/>
</dbReference>
<dbReference type="InterPro" id="IPR050782">
    <property type="entry name" value="PP1_regulatory_subunit_3"/>
</dbReference>
<reference evidence="3 4" key="1">
    <citation type="submission" date="2019-01" db="EMBL/GenBank/DDBJ databases">
        <authorList>
            <person name="Alioto T."/>
            <person name="Alioto T."/>
        </authorList>
    </citation>
    <scope>NUCLEOTIDE SEQUENCE [LARGE SCALE GENOMIC DNA]</scope>
</reference>
<dbReference type="Gene3D" id="2.60.40.2440">
    <property type="entry name" value="Carbohydrate binding type-21 domain"/>
    <property type="match status" value="1"/>
</dbReference>
<dbReference type="GO" id="GO:0008157">
    <property type="term" value="F:protein phosphatase 1 binding"/>
    <property type="evidence" value="ECO:0007669"/>
    <property type="project" value="TreeGrafter"/>
</dbReference>
<name>A0A485PBP5_LYNPA</name>
<feature type="domain" description="CBM21" evidence="2">
    <location>
        <begin position="45"/>
        <end position="76"/>
    </location>
</feature>
<proteinExistence type="predicted"/>
<gene>
    <name evidence="3" type="ORF">LYPA_23C011503</name>
</gene>
<dbReference type="GO" id="GO:2001069">
    <property type="term" value="F:glycogen binding"/>
    <property type="evidence" value="ECO:0007669"/>
    <property type="project" value="TreeGrafter"/>
</dbReference>
<organism evidence="3 4">
    <name type="scientific">Lynx pardinus</name>
    <name type="common">Iberian lynx</name>
    <name type="synonym">Felis pardina</name>
    <dbReference type="NCBI Taxonomy" id="191816"/>
    <lineage>
        <taxon>Eukaryota</taxon>
        <taxon>Metazoa</taxon>
        <taxon>Chordata</taxon>
        <taxon>Craniata</taxon>
        <taxon>Vertebrata</taxon>
        <taxon>Euteleostomi</taxon>
        <taxon>Mammalia</taxon>
        <taxon>Eutheria</taxon>
        <taxon>Laurasiatheria</taxon>
        <taxon>Carnivora</taxon>
        <taxon>Feliformia</taxon>
        <taxon>Felidae</taxon>
        <taxon>Felinae</taxon>
        <taxon>Lynx</taxon>
    </lineage>
</organism>
<dbReference type="Pfam" id="PF03370">
    <property type="entry name" value="CBM_21"/>
    <property type="match status" value="1"/>
</dbReference>
<dbReference type="PANTHER" id="PTHR12307">
    <property type="entry name" value="PROTEIN PHOSPHATASE 1 REGULATORY SUBUNIT"/>
    <property type="match status" value="1"/>
</dbReference>
<keyword evidence="4" id="KW-1185">Reference proteome</keyword>
<dbReference type="GO" id="GO:0000164">
    <property type="term" value="C:protein phosphatase type 1 complex"/>
    <property type="evidence" value="ECO:0007669"/>
    <property type="project" value="TreeGrafter"/>
</dbReference>
<dbReference type="InterPro" id="IPR005036">
    <property type="entry name" value="CBM21_dom"/>
</dbReference>
<sequence length="85" mass="9299">MKGLLPEADRDSGEPGRTKSNMTYLQQAPREGCSGVQTPQEGEDADEPGAAVHFAVCYRCAQGEYWDNNSGANYTLRYVRPSDAL</sequence>
<evidence type="ECO:0000313" key="3">
    <source>
        <dbReference type="EMBL" id="VFV43120.1"/>
    </source>
</evidence>